<feature type="region of interest" description="Disordered" evidence="1">
    <location>
        <begin position="256"/>
        <end position="285"/>
    </location>
</feature>
<evidence type="ECO:0000313" key="4">
    <source>
        <dbReference type="Proteomes" id="UP000295060"/>
    </source>
</evidence>
<dbReference type="SUPFAM" id="SSF55781">
    <property type="entry name" value="GAF domain-like"/>
    <property type="match status" value="1"/>
</dbReference>
<dbReference type="InterPro" id="IPR029016">
    <property type="entry name" value="GAF-like_dom_sf"/>
</dbReference>
<organism evidence="3 4">
    <name type="scientific">Kribbella pratensis</name>
    <dbReference type="NCBI Taxonomy" id="2512112"/>
    <lineage>
        <taxon>Bacteria</taxon>
        <taxon>Bacillati</taxon>
        <taxon>Actinomycetota</taxon>
        <taxon>Actinomycetes</taxon>
        <taxon>Propionibacteriales</taxon>
        <taxon>Kribbellaceae</taxon>
        <taxon>Kribbella</taxon>
    </lineage>
</organism>
<protein>
    <recommendedName>
        <fullName evidence="2">ANTAR domain-containing protein</fullName>
    </recommendedName>
</protein>
<dbReference type="EMBL" id="SODU01000001">
    <property type="protein sequence ID" value="TDW93631.1"/>
    <property type="molecule type" value="Genomic_DNA"/>
</dbReference>
<dbReference type="SMART" id="SM01012">
    <property type="entry name" value="ANTAR"/>
    <property type="match status" value="1"/>
</dbReference>
<name>A0ABY2FKJ9_9ACTN</name>
<reference evidence="3 4" key="1">
    <citation type="submission" date="2019-03" db="EMBL/GenBank/DDBJ databases">
        <title>Genomic Encyclopedia of Type Strains, Phase III (KMG-III): the genomes of soil and plant-associated and newly described type strains.</title>
        <authorList>
            <person name="Whitman W."/>
        </authorList>
    </citation>
    <scope>NUCLEOTIDE SEQUENCE [LARGE SCALE GENOMIC DNA]</scope>
    <source>
        <strain evidence="3 4">VKMAc-2574</strain>
    </source>
</reference>
<feature type="domain" description="ANTAR" evidence="2">
    <location>
        <begin position="190"/>
        <end position="250"/>
    </location>
</feature>
<evidence type="ECO:0000259" key="2">
    <source>
        <dbReference type="SMART" id="SM01012"/>
    </source>
</evidence>
<gene>
    <name evidence="3" type="ORF">EV137_0923</name>
</gene>
<dbReference type="Gene3D" id="3.30.450.40">
    <property type="match status" value="1"/>
</dbReference>
<proteinExistence type="predicted"/>
<dbReference type="Proteomes" id="UP000295060">
    <property type="component" value="Unassembled WGS sequence"/>
</dbReference>
<comment type="caution">
    <text evidence="3">The sequence shown here is derived from an EMBL/GenBank/DDBJ whole genome shotgun (WGS) entry which is preliminary data.</text>
</comment>
<keyword evidence="4" id="KW-1185">Reference proteome</keyword>
<evidence type="ECO:0000313" key="3">
    <source>
        <dbReference type="EMBL" id="TDW93631.1"/>
    </source>
</evidence>
<sequence>MNNISTIPLGWKFRPLAVRLWADWVDHDRSAKVWGAIRAVADGAAPSLAHAVSACSQALSAAGAGLAMTRDGGLLEPVLATGPEIGELDELQFELGEGPSGDASAITAPVLEANLGGVAAGRRWPAFAAAGVQRGMCGVFAFPVAAGAARVGVLTVYRREPGPLQREQVEQALVFADALFVLALDNRHGVSADLDQVIEAAFTARRAEVHQAAGRLASQQRISVTDALARLRAYAYSSGSPLYKIAIDVMADRLHLDGDHPPGGGPPPKPQLNDPGTAEKEEEEN</sequence>
<evidence type="ECO:0000256" key="1">
    <source>
        <dbReference type="SAM" id="MobiDB-lite"/>
    </source>
</evidence>
<dbReference type="InterPro" id="IPR005561">
    <property type="entry name" value="ANTAR"/>
</dbReference>
<accession>A0ABY2FKJ9</accession>